<evidence type="ECO:0000313" key="4">
    <source>
        <dbReference type="Proteomes" id="UP000609651"/>
    </source>
</evidence>
<reference evidence="3 4" key="1">
    <citation type="journal article" date="2020" name="Syst. Appl. Microbiol.">
        <title>Alienimonas chondri sp. nov., a novel planctomycete isolated from the biofilm of the red alga Chondrus crispus.</title>
        <authorList>
            <person name="Vitorino I."/>
            <person name="Albuquerque L."/>
            <person name="Wiegand S."/>
            <person name="Kallscheuer N."/>
            <person name="da Costa M.S."/>
            <person name="Lobo-da-Cunha A."/>
            <person name="Jogler C."/>
            <person name="Lage O.M."/>
        </authorList>
    </citation>
    <scope>NUCLEOTIDE SEQUENCE [LARGE SCALE GENOMIC DNA]</scope>
    <source>
        <strain evidence="3 4">LzC2</strain>
    </source>
</reference>
<evidence type="ECO:0000313" key="3">
    <source>
        <dbReference type="EMBL" id="NNJ23968.1"/>
    </source>
</evidence>
<evidence type="ECO:0000256" key="1">
    <source>
        <dbReference type="SAM" id="MobiDB-lite"/>
    </source>
</evidence>
<dbReference type="EMBL" id="WTPX01000001">
    <property type="protein sequence ID" value="NNJ23968.1"/>
    <property type="molecule type" value="Genomic_DNA"/>
</dbReference>
<evidence type="ECO:0000256" key="2">
    <source>
        <dbReference type="SAM" id="SignalP"/>
    </source>
</evidence>
<protein>
    <recommendedName>
        <fullName evidence="5">DUF4424 domain-containing protein</fullName>
    </recommendedName>
</protein>
<feature type="chain" id="PRO_5045775336" description="DUF4424 domain-containing protein" evidence="2">
    <location>
        <begin position="20"/>
        <end position="343"/>
    </location>
</feature>
<sequence>MPTLLLAALLAQPAPPTPAAPPGPATVPTAAELTEGTHPLNEAGTVLLDRAKKRVVVKGEVCLRRGPLEMLVCLPQTKEHESILKFEGDARSLHAGLVAAGLEPGQPVSFSPAFVPPKGPILDITLHWTDKEGVARSAPGQDWVRTSTDKWYERDLAALPKSVSLPEDLEVRYDPGNKELLWYGRMSEEDRDRALALSTDATFREHILSFYDESQPRPLTANFVFAGSFVYDKPVAYDAEGEVMETVRSYAAEGGEVVCVANFPAATIDIAERSSAEAEGVLYEAATELIPPMGTEVLITFSAKAAENPEKRPAADPSPAAGGRSGEAVDEAFEDAAAVGDGS</sequence>
<organism evidence="3 4">
    <name type="scientific">Alienimonas chondri</name>
    <dbReference type="NCBI Taxonomy" id="2681879"/>
    <lineage>
        <taxon>Bacteria</taxon>
        <taxon>Pseudomonadati</taxon>
        <taxon>Planctomycetota</taxon>
        <taxon>Planctomycetia</taxon>
        <taxon>Planctomycetales</taxon>
        <taxon>Planctomycetaceae</taxon>
        <taxon>Alienimonas</taxon>
    </lineage>
</organism>
<feature type="signal peptide" evidence="2">
    <location>
        <begin position="1"/>
        <end position="19"/>
    </location>
</feature>
<keyword evidence="2" id="KW-0732">Signal</keyword>
<dbReference type="InterPro" id="IPR047750">
    <property type="entry name" value="YdjY-like"/>
</dbReference>
<name>A0ABX1V6L2_9PLAN</name>
<feature type="region of interest" description="Disordered" evidence="1">
    <location>
        <begin position="306"/>
        <end position="343"/>
    </location>
</feature>
<proteinExistence type="predicted"/>
<accession>A0ABX1V6L2</accession>
<gene>
    <name evidence="3" type="ORF">LzC2_00150</name>
</gene>
<dbReference type="NCBIfam" id="NF040466">
    <property type="entry name" value="ydjY_domain"/>
    <property type="match status" value="1"/>
</dbReference>
<keyword evidence="4" id="KW-1185">Reference proteome</keyword>
<comment type="caution">
    <text evidence="3">The sequence shown here is derived from an EMBL/GenBank/DDBJ whole genome shotgun (WGS) entry which is preliminary data.</text>
</comment>
<evidence type="ECO:0008006" key="5">
    <source>
        <dbReference type="Google" id="ProtNLM"/>
    </source>
</evidence>
<dbReference type="RefSeq" id="WP_171182447.1">
    <property type="nucleotide sequence ID" value="NZ_WTPX01000001.1"/>
</dbReference>
<dbReference type="Proteomes" id="UP000609651">
    <property type="component" value="Unassembled WGS sequence"/>
</dbReference>